<dbReference type="PANTHER" id="PTHR45656:SF6">
    <property type="entry name" value="CUB AND SUSHI DOMAIN-CONTAINING PROTEIN 2"/>
    <property type="match status" value="1"/>
</dbReference>
<dbReference type="FunFam" id="2.10.70.10:FF:000014">
    <property type="entry name" value="Membrane cofactor protein"/>
    <property type="match status" value="1"/>
</dbReference>
<feature type="disulfide bond" evidence="12">
    <location>
        <begin position="2764"/>
        <end position="2791"/>
    </location>
</feature>
<dbReference type="PROSITE" id="PS01180">
    <property type="entry name" value="CUB"/>
    <property type="match status" value="14"/>
</dbReference>
<feature type="domain" description="CUB" evidence="14">
    <location>
        <begin position="1041"/>
        <end position="1149"/>
    </location>
</feature>
<accession>A0A671U1U2</accession>
<evidence type="ECO:0000256" key="1">
    <source>
        <dbReference type="ARBA" id="ARBA00004370"/>
    </source>
</evidence>
<evidence type="ECO:0000256" key="5">
    <source>
        <dbReference type="ARBA" id="ARBA00022737"/>
    </source>
</evidence>
<dbReference type="SUPFAM" id="SSF57535">
    <property type="entry name" value="Complement control module/SCR domain"/>
    <property type="match status" value="25"/>
</dbReference>
<dbReference type="PANTHER" id="PTHR45656">
    <property type="entry name" value="PROTEIN CBR-CLEC-78"/>
    <property type="match status" value="1"/>
</dbReference>
<organism evidence="16 17">
    <name type="scientific">Sparus aurata</name>
    <name type="common">Gilthead sea bream</name>
    <dbReference type="NCBI Taxonomy" id="8175"/>
    <lineage>
        <taxon>Eukaryota</taxon>
        <taxon>Metazoa</taxon>
        <taxon>Chordata</taxon>
        <taxon>Craniata</taxon>
        <taxon>Vertebrata</taxon>
        <taxon>Euteleostomi</taxon>
        <taxon>Actinopterygii</taxon>
        <taxon>Neopterygii</taxon>
        <taxon>Teleostei</taxon>
        <taxon>Neoteleostei</taxon>
        <taxon>Acanthomorphata</taxon>
        <taxon>Eupercaria</taxon>
        <taxon>Spariformes</taxon>
        <taxon>Sparidae</taxon>
        <taxon>Sparus</taxon>
    </lineage>
</organism>
<evidence type="ECO:0000256" key="12">
    <source>
        <dbReference type="PROSITE-ProRule" id="PRU00302"/>
    </source>
</evidence>
<feature type="domain" description="Sushi" evidence="15">
    <location>
        <begin position="865"/>
        <end position="922"/>
    </location>
</feature>
<feature type="domain" description="CUB" evidence="14">
    <location>
        <begin position="406"/>
        <end position="517"/>
    </location>
</feature>
<keyword evidence="7 13" id="KW-0472">Membrane</keyword>
<feature type="domain" description="Sushi" evidence="15">
    <location>
        <begin position="1850"/>
        <end position="1909"/>
    </location>
</feature>
<feature type="domain" description="CUB" evidence="14">
    <location>
        <begin position="27"/>
        <end position="135"/>
    </location>
</feature>
<feature type="disulfide bond" evidence="12">
    <location>
        <begin position="2941"/>
        <end position="2968"/>
    </location>
</feature>
<evidence type="ECO:0000256" key="7">
    <source>
        <dbReference type="ARBA" id="ARBA00023136"/>
    </source>
</evidence>
<feature type="domain" description="Sushi" evidence="15">
    <location>
        <begin position="3033"/>
        <end position="3092"/>
    </location>
</feature>
<dbReference type="PROSITE" id="PS50923">
    <property type="entry name" value="SUSHI"/>
    <property type="match status" value="25"/>
</dbReference>
<evidence type="ECO:0000313" key="17">
    <source>
        <dbReference type="Proteomes" id="UP000472265"/>
    </source>
</evidence>
<feature type="domain" description="Sushi" evidence="15">
    <location>
        <begin position="342"/>
        <end position="403"/>
    </location>
</feature>
<keyword evidence="6 13" id="KW-1133">Transmembrane helix</keyword>
<keyword evidence="4" id="KW-0732">Signal</keyword>
<dbReference type="FunFam" id="2.10.70.10:FF:000002">
    <property type="entry name" value="CUB and Sushi multiple domains 3"/>
    <property type="match status" value="9"/>
</dbReference>
<keyword evidence="17" id="KW-1185">Reference proteome</keyword>
<evidence type="ECO:0000259" key="15">
    <source>
        <dbReference type="PROSITE" id="PS50923"/>
    </source>
</evidence>
<feature type="domain" description="Sushi" evidence="15">
    <location>
        <begin position="138"/>
        <end position="199"/>
    </location>
</feature>
<evidence type="ECO:0000259" key="14">
    <source>
        <dbReference type="PROSITE" id="PS01180"/>
    </source>
</evidence>
<feature type="domain" description="Sushi" evidence="15">
    <location>
        <begin position="520"/>
        <end position="577"/>
    </location>
</feature>
<feature type="disulfide bond" evidence="11">
    <location>
        <begin position="1214"/>
        <end position="1241"/>
    </location>
</feature>
<feature type="domain" description="CUB" evidence="14">
    <location>
        <begin position="1911"/>
        <end position="2019"/>
    </location>
</feature>
<dbReference type="Gene3D" id="2.60.120.290">
    <property type="entry name" value="Spermadhesin, CUB domain"/>
    <property type="match status" value="14"/>
</dbReference>
<feature type="domain" description="Sushi" evidence="15">
    <location>
        <begin position="688"/>
        <end position="749"/>
    </location>
</feature>
<dbReference type="SMART" id="SM00032">
    <property type="entry name" value="CCP"/>
    <property type="match status" value="25"/>
</dbReference>
<feature type="disulfide bond" evidence="12">
    <location>
        <begin position="2706"/>
        <end position="2733"/>
    </location>
</feature>
<feature type="domain" description="Sushi" evidence="15">
    <location>
        <begin position="2022"/>
        <end position="2081"/>
    </location>
</feature>
<feature type="domain" description="CUB" evidence="14">
    <location>
        <begin position="2083"/>
        <end position="2190"/>
    </location>
</feature>
<dbReference type="InterPro" id="IPR051277">
    <property type="entry name" value="SEZ6_CSMD_C4BPB_Regulators"/>
</dbReference>
<feature type="domain" description="CUB" evidence="14">
    <location>
        <begin position="2256"/>
        <end position="2367"/>
    </location>
</feature>
<sequence length="3308" mass="362681">MEVVEVVKSLQRFNKCLFLFLLSGQNCSYTLHSPNGTIESPGYPYGYPNYANCTWVIVAAEHNRIQLVFQGFALEEDFDILSVYDGPTSPGNLRTRLTGFQLPSPIVSTGSRLTLWLLSDYAVSGQGFKAVYEALPSYTCGNPGQLLNGHQQGSTFNIGDKIRYSCSPGYVLEGHTTLSCLATSAGTAAWDFPLPYCRADDGCGGTLRGQSGVITTPNYPAEYNNNADCTWTVLAEPGDTIALVFSDFQLEDDYDLLEVSGTDGSSQWFTGPNLPSPIISSKNWLRLHFTSDGNHKLRGFSAQYQVKKMTELKSRGVKMLPSKDNHHKISVLSQMGVAQGHNMCPDPGIPDRGKRKGSDFRRGATVHFSCDEGYELQGSKSISCLRVTDSYVGWSDDRPICRAPMCGGQLRGPSGIITSPNYPVQYDNNANCTWIITATDASKVIKLTFEDFDLERGYDTLTVGDGEVVGDQKTIFHVLSGTTTPDLVVSTSHQMWLNFKTDDTSGSLGFKVSYEEIDQGSCGDPGIPAYGKREGTGFRHGDRLYFECLPAFELVGKKNITCQKNNQWSAKKPSCVFSCFFNFTTPSGVLLSPNYPQEYGNNMHCVWLIISNPESRINLAFNDLSMEKQFDFLSIKDGGKSPILGTFSGDVLPPSITTSAHVARLEFLTDHTYTDRGFNITFTTFRHNECPDPGVPVNGKRFGESLQLGSSISFLCEEGFVKTHGSQTISCILKDGNVVWDNAVPRCEAPCGGDLKAPSGIILSPGWPELYKEALNCEWIIEAPPGYPIKIIFDKFRTEVNYDVLEVRDGRFPSSPLIGSYQGTQVPQFLISTSNFLFLLFSTDKSHSDIGFRIRYESKSLMPSDHCVDPGIPVNGQRHGNDFYVGALVTFSCEAGYTLSDTEPLECEPNFQWSRPLPSCDALCGGYIQGNFGTILSPGFPDFYPHNLNCTWIIETSHGKGYSIFTFSHPSIIRHEYDLEPCEDPGIPPYSTRKGLQYGVGDALIFSCFPGYRLEGPAKVICLGGRRRVWSSPLPRCVAECGSSVTGMQGVLLSPNYPGYYGNNHECIYSIQTQPGKGIQLRARDFRLEEDDVLKVFDGSSNKARLLGVFTGSELLDGTLNSTSSSMWLEFISNADNTSKGFELHFISFELVKCEDPGVPQFGYKREDKGHFAGSTVSYSCDPGYTLKGPEVLTCLRGERRAWDSPLPLCAAECGGTIKDEPSGRILSPGYPAPYEHNLHCMWTIEAAPGSTISMHFLVFHTEEVHDVLRIWDGPQDGGVLLRELSGSALPPDAHSTFNTVSLQFTTDFFTSKQGFALQFSVSTATSCNDPGMPTNGTRSGDSREPGDHVVFQCDPGYILQGVKRIICTEINGRFFWQPDPPTCTAPCGGNLTGPSGLILSPDYPEPYPHGRECDWTVTVTQDYVIALSFNQFSLEPSYDFLHIYDGPDSLSPLLGSFYGTDVPDRIESSSNMLFLAFRSDASLSSNGFVLQYTENPRESCFEPGLVRNGTRVGTDLKLGSTVSYHCDSGYTLEGDPTLTCIMGGDGKPSWNKPKPICIAPCGGQYTGLEGVVLSPGYPGNYSSARTCLYSVVVPQDYVVFSQFAFFQTALNDIVELYDGAKQNSRVLSSLSGSHTGESLPLATSNQILIRFTSKGQSSSRGFHLVYQAVLRTSATQCSSVPEPRNGRRMGNNFAVGAVIRFECSPGYMLEGSSAIECLTVPNALAQWNSSIPSCIVPCGGNLTHRTGTILSPGFPEPYLNSLNCVWKITVPEGSGIQIQVISFVTEQNWDSLEVFDGGDNTDTMLGSFSGTTVPALLNSTSNQLYLHFFSDISVSAAGFRLEYKTVSLTNCPEPVVPMNGIKVGERLQMNNVVSFQCEPGYTLQGNFHITCMPGTVRRWNYPPPLCIAQCGGIREEMEGMILSPGFPGNYPSNSDCTWRIYLPVGYGAHMQFLNFSTEANHDFLEIRNGPLDTSAVIGRFSGQDVPSSLLTTSHETTVYFHSDHSQNKPGFRFEYQAYELQECPDPEPFRYGVVVGAGFNVGQSISFECLPGYQLMGHSILTCEHGTTRNWDHPFPRCEVPCGGNITSDNGTIFSPSYPEEYPSSADCSWLITVPPGFGIKLNFTLLQVHGPHDFITVWDGPQETARKLGVFTDGEPNDPPSSTSNQVLIRFRSNTEKGGLFRINYQAYRLQFCLPPPIIPNAEILMASKEFKIGDIVRYRCLPGYQLSGNSILTCRLGTHLEFEGPPPSCDVTCPMNEVLTASTGVIMSQSPGSGFPHFESCSWVVKVEPGYNITFTIEHFQTSRQFDELEIFDGPSRQSPLLITLSGNYSSPLSITSSSNKVYLHWSFDHTTSHKGFRIRYSAAYCSPPNSPVNGTVHSLTGTKLGSTLRFNCDQGFRLIGQSSASCTRTAQGIYQWNAPVPLCQVMSCGMPVPPVNGSVVGQDFSLGARATYRCNPGFQLAGPVTTSVTCQESGRWSPIEAQPRCVPVTCPDIGHSAVEHGRWRLIYGTQNQYDAIMMLICDPGYYYRGQRVIRCQANSTWNYPDPRPVCDTGHCGSPEPIVNGQISGENYNYRGSVVYQCNPGFRLIGVSVRICEQDHRWSGRTPVCVPITCGHPGNPTFGMTQGTQFNLNDAVRFVCNTGYVLQGAAKSACQANGQWSNTLPRCKIVNCTEPGHVENSIRQVLPSGPHRYSFQTTVSYRCNPGYYLLGSSSISCQGDGTWDRSLPKCLLVLCDHPSMPPYAQISGDRRTVGSVIRYSCMGQRTVMGNTTRMCQLDGQWSGSPPHCSGDSAGLCGDPGVPVHGIRLGEEFSVSSVVRFSCEPGYTLKGSPERTCMNNGTWLGTQPECHAIVCGSPPTIPNGQVVGTDFTWGSSISYSCNQGYQLSLPTVLTCQGSGNWSGEKPQCFPVFCGDPGMPSQGRREDRGFTYLSSVSFSCYPPLVLVGSTRRYCQYDGTWSGTQPSCIDPSHTTCGDPGTPLFGNQNNSQGYQISSTVFFSCRKGYLLQGSISRTCLPNLTWSGFQPECIAHHCSQPELPAQSDVRAIELPSLGYTLIYTCQPGFYLAGGSEHRTCRSDGSWTGKPPLCAVPGGVFAKNSLWRGSYEYLGKKQPAMLSITAFEPFSNRVNGTLIDHSGVELKLAGTYKREEAQLLLQVHQIRGPVEIFVNKFKIDNWALDGHVSARPRVTFDTCITLTHQSLSVSSPFLPESLDPSRDNPGYNFASNSSSVAAAILVPFIAMIIAGFALYLYKHRRRPKVPFNGYVGHENTNGRATFENPMYDRNIQPTDIMANETEFTVSTVCTAV</sequence>
<feature type="disulfide bond" evidence="12">
    <location>
        <begin position="2585"/>
        <end position="2612"/>
    </location>
</feature>
<evidence type="ECO:0000256" key="8">
    <source>
        <dbReference type="ARBA" id="ARBA00023157"/>
    </source>
</evidence>
<feature type="domain" description="CUB" evidence="14">
    <location>
        <begin position="1388"/>
        <end position="1496"/>
    </location>
</feature>
<feature type="domain" description="CUB" evidence="14">
    <location>
        <begin position="924"/>
        <end position="964"/>
    </location>
</feature>
<dbReference type="CDD" id="cd00041">
    <property type="entry name" value="CUB"/>
    <property type="match status" value="13"/>
</dbReference>
<dbReference type="Gene3D" id="2.10.70.10">
    <property type="entry name" value="Complement Module, domain 1"/>
    <property type="match status" value="25"/>
</dbReference>
<evidence type="ECO:0000256" key="10">
    <source>
        <dbReference type="ARBA" id="ARBA00061013"/>
    </source>
</evidence>
<keyword evidence="2 12" id="KW-0768">Sushi</keyword>
<dbReference type="CDD" id="cd00033">
    <property type="entry name" value="CCP"/>
    <property type="match status" value="25"/>
</dbReference>
<dbReference type="FunFam" id="2.60.120.290:FF:000001">
    <property type="entry name" value="CUB and sushi domain-containing protein 3 isoform X1"/>
    <property type="match status" value="10"/>
</dbReference>
<feature type="domain" description="Sushi" evidence="15">
    <location>
        <begin position="2492"/>
        <end position="2556"/>
    </location>
</feature>
<evidence type="ECO:0000256" key="4">
    <source>
        <dbReference type="ARBA" id="ARBA00022729"/>
    </source>
</evidence>
<feature type="domain" description="Sushi" evidence="15">
    <location>
        <begin position="2367"/>
        <end position="2429"/>
    </location>
</feature>
<feature type="domain" description="Sushi" evidence="15">
    <location>
        <begin position="2855"/>
        <end position="2912"/>
    </location>
</feature>
<dbReference type="SUPFAM" id="SSF49854">
    <property type="entry name" value="Spermadhesin, CUB domain"/>
    <property type="match status" value="14"/>
</dbReference>
<feature type="domain" description="Sushi" evidence="15">
    <location>
        <begin position="2193"/>
        <end position="2254"/>
    </location>
</feature>
<dbReference type="GO" id="GO:0016020">
    <property type="term" value="C:membrane"/>
    <property type="evidence" value="ECO:0007669"/>
    <property type="project" value="UniProtKB-SubCell"/>
</dbReference>
<keyword evidence="8 12" id="KW-1015">Disulfide bond</keyword>
<feature type="disulfide bond" evidence="12">
    <location>
        <begin position="3003"/>
        <end position="3030"/>
    </location>
</feature>
<keyword evidence="9" id="KW-0325">Glycoprotein</keyword>
<feature type="domain" description="Sushi" evidence="15">
    <location>
        <begin position="2557"/>
        <end position="2614"/>
    </location>
</feature>
<reference evidence="16" key="1">
    <citation type="submission" date="2021-04" db="EMBL/GenBank/DDBJ databases">
        <authorList>
            <consortium name="Wellcome Sanger Institute Data Sharing"/>
        </authorList>
    </citation>
    <scope>NUCLEOTIDE SEQUENCE [LARGE SCALE GENOMIC DNA]</scope>
</reference>
<feature type="domain" description="CUB" evidence="14">
    <location>
        <begin position="579"/>
        <end position="685"/>
    </location>
</feature>
<reference evidence="16" key="3">
    <citation type="submission" date="2025-09" db="UniProtKB">
        <authorList>
            <consortium name="Ensembl"/>
        </authorList>
    </citation>
    <scope>IDENTIFICATION</scope>
</reference>
<feature type="domain" description="Sushi" evidence="15">
    <location>
        <begin position="1326"/>
        <end position="1386"/>
    </location>
</feature>
<keyword evidence="5" id="KW-0677">Repeat</keyword>
<evidence type="ECO:0000256" key="9">
    <source>
        <dbReference type="ARBA" id="ARBA00023180"/>
    </source>
</evidence>
<feature type="disulfide bond" evidence="12">
    <location>
        <begin position="2825"/>
        <end position="2852"/>
    </location>
</feature>
<evidence type="ECO:0000256" key="3">
    <source>
        <dbReference type="ARBA" id="ARBA00022692"/>
    </source>
</evidence>
<dbReference type="SMART" id="SM00042">
    <property type="entry name" value="CUB"/>
    <property type="match status" value="14"/>
</dbReference>
<feature type="domain" description="Sushi" evidence="15">
    <location>
        <begin position="1676"/>
        <end position="1737"/>
    </location>
</feature>
<comment type="subcellular location">
    <subcellularLocation>
        <location evidence="1">Membrane</location>
    </subcellularLocation>
</comment>
<proteinExistence type="inferred from homology"/>
<feature type="domain" description="Sushi" evidence="15">
    <location>
        <begin position="2673"/>
        <end position="2735"/>
    </location>
</feature>
<dbReference type="InterPro" id="IPR000436">
    <property type="entry name" value="Sushi_SCR_CCP_dom"/>
</dbReference>
<gene>
    <name evidence="16" type="primary">csmd2</name>
</gene>
<dbReference type="Ensembl" id="ENSSAUT00010008151.1">
    <property type="protein sequence ID" value="ENSSAUP00010007616.1"/>
    <property type="gene ID" value="ENSSAUG00010002481.1"/>
</dbReference>
<dbReference type="Pfam" id="PF00084">
    <property type="entry name" value="Sushi"/>
    <property type="match status" value="25"/>
</dbReference>
<dbReference type="GeneTree" id="ENSGT00940000161110"/>
<feature type="domain" description="Sushi" evidence="15">
    <location>
        <begin position="2974"/>
        <end position="3032"/>
    </location>
</feature>
<evidence type="ECO:0000256" key="2">
    <source>
        <dbReference type="ARBA" id="ARBA00022659"/>
    </source>
</evidence>
<feature type="domain" description="Sushi" evidence="15">
    <location>
        <begin position="2430"/>
        <end position="2491"/>
    </location>
</feature>
<dbReference type="InterPro" id="IPR035976">
    <property type="entry name" value="Sushi/SCR/CCP_sf"/>
</dbReference>
<feature type="domain" description="Sushi" evidence="15">
    <location>
        <begin position="2736"/>
        <end position="2793"/>
    </location>
</feature>
<feature type="domain" description="Sushi" evidence="15">
    <location>
        <begin position="2797"/>
        <end position="2854"/>
    </location>
</feature>
<keyword evidence="3 13" id="KW-0812">Transmembrane</keyword>
<dbReference type="InterPro" id="IPR000859">
    <property type="entry name" value="CUB_dom"/>
</dbReference>
<evidence type="ECO:0000313" key="16">
    <source>
        <dbReference type="Ensembl" id="ENSSAUP00010007616.1"/>
    </source>
</evidence>
<evidence type="ECO:0000256" key="6">
    <source>
        <dbReference type="ARBA" id="ARBA00022989"/>
    </source>
</evidence>
<evidence type="ECO:0000256" key="11">
    <source>
        <dbReference type="PROSITE-ProRule" id="PRU00059"/>
    </source>
</evidence>
<feature type="transmembrane region" description="Helical" evidence="13">
    <location>
        <begin position="3232"/>
        <end position="3253"/>
    </location>
</feature>
<reference evidence="16" key="2">
    <citation type="submission" date="2025-08" db="UniProtKB">
        <authorList>
            <consortium name="Ensembl"/>
        </authorList>
    </citation>
    <scope>IDENTIFICATION</scope>
</reference>
<protein>
    <submittedName>
        <fullName evidence="16">CUB and Sushi multiple domains 2</fullName>
    </submittedName>
</protein>
<feature type="domain" description="Sushi" evidence="15">
    <location>
        <begin position="2615"/>
        <end position="2672"/>
    </location>
</feature>
<dbReference type="Pfam" id="PF00431">
    <property type="entry name" value="CUB"/>
    <property type="match status" value="13"/>
</dbReference>
<name>A0A671U1U2_SPAAU</name>
<feature type="domain" description="CUB" evidence="14">
    <location>
        <begin position="751"/>
        <end position="859"/>
    </location>
</feature>
<comment type="similarity">
    <text evidence="10">Belongs to the CSMD family.</text>
</comment>
<feature type="disulfide bond" evidence="12">
    <location>
        <begin position="893"/>
        <end position="920"/>
    </location>
</feature>
<feature type="domain" description="CUB" evidence="14">
    <location>
        <begin position="1739"/>
        <end position="1847"/>
    </location>
</feature>
<feature type="disulfide bond" evidence="12">
    <location>
        <begin position="548"/>
        <end position="575"/>
    </location>
</feature>
<evidence type="ECO:0000256" key="13">
    <source>
        <dbReference type="SAM" id="Phobius"/>
    </source>
</evidence>
<feature type="domain" description="CUB" evidence="14">
    <location>
        <begin position="203"/>
        <end position="307"/>
    </location>
</feature>
<feature type="domain" description="Sushi" evidence="15">
    <location>
        <begin position="2913"/>
        <end position="2970"/>
    </location>
</feature>
<feature type="domain" description="CUB" evidence="14">
    <location>
        <begin position="1214"/>
        <end position="1323"/>
    </location>
</feature>
<dbReference type="FunFam" id="2.10.70.10:FF:000011">
    <property type="entry name" value="CUB and sushi domain-containing protein 3 isoform A"/>
    <property type="match status" value="3"/>
</dbReference>
<feature type="disulfide bond" evidence="12">
    <location>
        <begin position="2643"/>
        <end position="2670"/>
    </location>
</feature>
<feature type="domain" description="Sushi" evidence="15">
    <location>
        <begin position="1499"/>
        <end position="1560"/>
    </location>
</feature>
<dbReference type="InterPro" id="IPR035914">
    <property type="entry name" value="Sperma_CUB_dom_sf"/>
</dbReference>
<comment type="caution">
    <text evidence="12">Lacks conserved residue(s) required for the propagation of feature annotation.</text>
</comment>
<dbReference type="Proteomes" id="UP000472265">
    <property type="component" value="Chromosome 3"/>
</dbReference>
<feature type="domain" description="Sushi" evidence="15">
    <location>
        <begin position="1152"/>
        <end position="1212"/>
    </location>
</feature>
<feature type="domain" description="CUB" evidence="14">
    <location>
        <begin position="1562"/>
        <end position="1670"/>
    </location>
</feature>
<feature type="domain" description="Sushi" evidence="15">
    <location>
        <begin position="980"/>
        <end position="1039"/>
    </location>
</feature>
<feature type="disulfide bond" evidence="12">
    <location>
        <begin position="2883"/>
        <end position="2910"/>
    </location>
</feature>